<evidence type="ECO:0000259" key="1">
    <source>
        <dbReference type="Pfam" id="PF24539"/>
    </source>
</evidence>
<evidence type="ECO:0000313" key="3">
    <source>
        <dbReference type="Proteomes" id="UP001610446"/>
    </source>
</evidence>
<keyword evidence="3" id="KW-1185">Reference proteome</keyword>
<sequence length="247" mass="26963">MGFAKPITADGRQEWTEAYRRLHHALRDGSASMGLLNRRRIWDRAGVISDLFGLWMPAGATLHGSTIRAADVLSGDQRAASEIAAGQKITTHSLAASDGRLLEGNRVLCEKAIVIPLDEYAITRILVSSFTLNKYQYITGLCFGLCHYVTGTLKEVSQGYLLATRNEVFVAPSDRVIGIQMAACARGIQAIKVLLGEDATGDRPEWEGVQDHGQAPVAVRYLDFKGEQQRVRPQISVSQLLGNRGNG</sequence>
<dbReference type="Pfam" id="PF24539">
    <property type="entry name" value="DUF7600"/>
    <property type="match status" value="1"/>
</dbReference>
<dbReference type="InterPro" id="IPR056021">
    <property type="entry name" value="DUF7600"/>
</dbReference>
<gene>
    <name evidence="2" type="ORF">BJY01DRAFT_242283</name>
</gene>
<dbReference type="Proteomes" id="UP001610446">
    <property type="component" value="Unassembled WGS sequence"/>
</dbReference>
<comment type="caution">
    <text evidence="2">The sequence shown here is derived from an EMBL/GenBank/DDBJ whole genome shotgun (WGS) entry which is preliminary data.</text>
</comment>
<reference evidence="2 3" key="1">
    <citation type="submission" date="2024-07" db="EMBL/GenBank/DDBJ databases">
        <title>Section-level genome sequencing and comparative genomics of Aspergillus sections Usti and Cavernicolus.</title>
        <authorList>
            <consortium name="Lawrence Berkeley National Laboratory"/>
            <person name="Nybo J.L."/>
            <person name="Vesth T.C."/>
            <person name="Theobald S."/>
            <person name="Frisvad J.C."/>
            <person name="Larsen T.O."/>
            <person name="Kjaerboelling I."/>
            <person name="Rothschild-Mancinelli K."/>
            <person name="Lyhne E.K."/>
            <person name="Kogle M.E."/>
            <person name="Barry K."/>
            <person name="Clum A."/>
            <person name="Na H."/>
            <person name="Ledsgaard L."/>
            <person name="Lin J."/>
            <person name="Lipzen A."/>
            <person name="Kuo A."/>
            <person name="Riley R."/>
            <person name="Mondo S."/>
            <person name="Labutti K."/>
            <person name="Haridas S."/>
            <person name="Pangalinan J."/>
            <person name="Salamov A.A."/>
            <person name="Simmons B.A."/>
            <person name="Magnuson J.K."/>
            <person name="Chen J."/>
            <person name="Drula E."/>
            <person name="Henrissat B."/>
            <person name="Wiebenga A."/>
            <person name="Lubbers R.J."/>
            <person name="Gomes A.C."/>
            <person name="Makela M.R."/>
            <person name="Stajich J."/>
            <person name="Grigoriev I.V."/>
            <person name="Mortensen U.H."/>
            <person name="De Vries R.P."/>
            <person name="Baker S.E."/>
            <person name="Andersen M.R."/>
        </authorList>
    </citation>
    <scope>NUCLEOTIDE SEQUENCE [LARGE SCALE GENOMIC DNA]</scope>
    <source>
        <strain evidence="2 3">CBS 123904</strain>
    </source>
</reference>
<organism evidence="2 3">
    <name type="scientific">Aspergillus pseudoustus</name>
    <dbReference type="NCBI Taxonomy" id="1810923"/>
    <lineage>
        <taxon>Eukaryota</taxon>
        <taxon>Fungi</taxon>
        <taxon>Dikarya</taxon>
        <taxon>Ascomycota</taxon>
        <taxon>Pezizomycotina</taxon>
        <taxon>Eurotiomycetes</taxon>
        <taxon>Eurotiomycetidae</taxon>
        <taxon>Eurotiales</taxon>
        <taxon>Aspergillaceae</taxon>
        <taxon>Aspergillus</taxon>
        <taxon>Aspergillus subgen. Nidulantes</taxon>
    </lineage>
</organism>
<proteinExistence type="predicted"/>
<name>A0ABR4L049_9EURO</name>
<protein>
    <recommendedName>
        <fullName evidence="1">DUF7600 domain-containing protein</fullName>
    </recommendedName>
</protein>
<dbReference type="EMBL" id="JBFXLU010000003">
    <property type="protein sequence ID" value="KAL2857872.1"/>
    <property type="molecule type" value="Genomic_DNA"/>
</dbReference>
<accession>A0ABR4L049</accession>
<evidence type="ECO:0000313" key="2">
    <source>
        <dbReference type="EMBL" id="KAL2857872.1"/>
    </source>
</evidence>
<feature type="domain" description="DUF7600" evidence="1">
    <location>
        <begin position="91"/>
        <end position="200"/>
    </location>
</feature>